<feature type="compositionally biased region" description="Basic and acidic residues" evidence="5">
    <location>
        <begin position="185"/>
        <end position="205"/>
    </location>
</feature>
<organism evidence="7 8">
    <name type="scientific">Conyzicola nivalis</name>
    <dbReference type="NCBI Taxonomy" id="1477021"/>
    <lineage>
        <taxon>Bacteria</taxon>
        <taxon>Bacillati</taxon>
        <taxon>Actinomycetota</taxon>
        <taxon>Actinomycetes</taxon>
        <taxon>Micrococcales</taxon>
        <taxon>Microbacteriaceae</taxon>
        <taxon>Conyzicola</taxon>
    </lineage>
</organism>
<accession>A0A916SDT8</accession>
<evidence type="ECO:0000256" key="5">
    <source>
        <dbReference type="SAM" id="MobiDB-lite"/>
    </source>
</evidence>
<reference evidence="7" key="2">
    <citation type="submission" date="2020-09" db="EMBL/GenBank/DDBJ databases">
        <authorList>
            <person name="Sun Q."/>
            <person name="Zhou Y."/>
        </authorList>
    </citation>
    <scope>NUCLEOTIDE SEQUENCE</scope>
    <source>
        <strain evidence="7">CGMCC 1.12813</strain>
    </source>
</reference>
<dbReference type="AlphaFoldDB" id="A0A916SDT8"/>
<feature type="region of interest" description="Disordered" evidence="5">
    <location>
        <begin position="174"/>
        <end position="230"/>
    </location>
</feature>
<dbReference type="InterPro" id="IPR005119">
    <property type="entry name" value="LysR_subst-bd"/>
</dbReference>
<dbReference type="CDD" id="cd08414">
    <property type="entry name" value="PBP2_LTTR_aromatics_like"/>
    <property type="match status" value="1"/>
</dbReference>
<evidence type="ECO:0000256" key="3">
    <source>
        <dbReference type="ARBA" id="ARBA00023125"/>
    </source>
</evidence>
<evidence type="ECO:0000256" key="2">
    <source>
        <dbReference type="ARBA" id="ARBA00023015"/>
    </source>
</evidence>
<keyword evidence="4" id="KW-0804">Transcription</keyword>
<dbReference type="Pfam" id="PF03466">
    <property type="entry name" value="LysR_substrate"/>
    <property type="match status" value="1"/>
</dbReference>
<keyword evidence="8" id="KW-1185">Reference proteome</keyword>
<proteinExistence type="inferred from homology"/>
<evidence type="ECO:0000256" key="1">
    <source>
        <dbReference type="ARBA" id="ARBA00009437"/>
    </source>
</evidence>
<evidence type="ECO:0000259" key="6">
    <source>
        <dbReference type="Pfam" id="PF03466"/>
    </source>
</evidence>
<feature type="domain" description="LysR substrate-binding" evidence="6">
    <location>
        <begin position="13"/>
        <end position="98"/>
    </location>
</feature>
<protein>
    <recommendedName>
        <fullName evidence="6">LysR substrate-binding domain-containing protein</fullName>
    </recommendedName>
</protein>
<reference evidence="7" key="1">
    <citation type="journal article" date="2014" name="Int. J. Syst. Evol. Microbiol.">
        <title>Complete genome sequence of Corynebacterium casei LMG S-19264T (=DSM 44701T), isolated from a smear-ripened cheese.</title>
        <authorList>
            <consortium name="US DOE Joint Genome Institute (JGI-PGF)"/>
            <person name="Walter F."/>
            <person name="Albersmeier A."/>
            <person name="Kalinowski J."/>
            <person name="Ruckert C."/>
        </authorList>
    </citation>
    <scope>NUCLEOTIDE SEQUENCE</scope>
    <source>
        <strain evidence="7">CGMCC 1.12813</strain>
    </source>
</reference>
<comment type="similarity">
    <text evidence="1">Belongs to the LysR transcriptional regulatory family.</text>
</comment>
<dbReference type="GO" id="GO:0032993">
    <property type="term" value="C:protein-DNA complex"/>
    <property type="evidence" value="ECO:0007669"/>
    <property type="project" value="TreeGrafter"/>
</dbReference>
<evidence type="ECO:0000256" key="4">
    <source>
        <dbReference type="ARBA" id="ARBA00023163"/>
    </source>
</evidence>
<dbReference type="Gene3D" id="3.40.190.10">
    <property type="entry name" value="Periplasmic binding protein-like II"/>
    <property type="match status" value="4"/>
</dbReference>
<dbReference type="PANTHER" id="PTHR30346">
    <property type="entry name" value="TRANSCRIPTIONAL DUAL REGULATOR HCAR-RELATED"/>
    <property type="match status" value="1"/>
</dbReference>
<dbReference type="GO" id="GO:0003677">
    <property type="term" value="F:DNA binding"/>
    <property type="evidence" value="ECO:0007669"/>
    <property type="project" value="UniProtKB-KW"/>
</dbReference>
<dbReference type="GO" id="GO:0003700">
    <property type="term" value="F:DNA-binding transcription factor activity"/>
    <property type="evidence" value="ECO:0007669"/>
    <property type="project" value="TreeGrafter"/>
</dbReference>
<gene>
    <name evidence="7" type="ORF">GCM10010979_07550</name>
</gene>
<dbReference type="PANTHER" id="PTHR30346:SF0">
    <property type="entry name" value="HCA OPERON TRANSCRIPTIONAL ACTIVATOR HCAR"/>
    <property type="match status" value="1"/>
</dbReference>
<keyword evidence="3" id="KW-0238">DNA-binding</keyword>
<feature type="compositionally biased region" description="Basic residues" evidence="5">
    <location>
        <begin position="206"/>
        <end position="230"/>
    </location>
</feature>
<dbReference type="EMBL" id="BMGB01000001">
    <property type="protein sequence ID" value="GGA95621.1"/>
    <property type="molecule type" value="Genomic_DNA"/>
</dbReference>
<dbReference type="RefSeq" id="WP_188509356.1">
    <property type="nucleotide sequence ID" value="NZ_BMGB01000001.1"/>
</dbReference>
<comment type="caution">
    <text evidence="7">The sequence shown here is derived from an EMBL/GenBank/DDBJ whole genome shotgun (WGS) entry which is preliminary data.</text>
</comment>
<evidence type="ECO:0000313" key="8">
    <source>
        <dbReference type="Proteomes" id="UP000606922"/>
    </source>
</evidence>
<dbReference type="SUPFAM" id="SSF53850">
    <property type="entry name" value="Periplasmic binding protein-like II"/>
    <property type="match status" value="1"/>
</dbReference>
<name>A0A916SDT8_9MICO</name>
<evidence type="ECO:0000313" key="7">
    <source>
        <dbReference type="EMBL" id="GGA95621.1"/>
    </source>
</evidence>
<keyword evidence="2" id="KW-0805">Transcription regulation</keyword>
<dbReference type="Proteomes" id="UP000606922">
    <property type="component" value="Unassembled WGS sequence"/>
</dbReference>
<sequence length="230" mass="25308">MTLTLAFVPGVTLTKWTRLWEERRADEALGFLATTESTQADALLDGSAQVGFVRLPLPPHAERELSVIRLYSEVPVAVLPEDHPLADQDSVTLADLSEITLHDNQGPLRDAVELVAAGVGALVVPHALARQYSRKDVVSRDVTDADETWIAVAWRTEGETADIEEFVGIVRGRSANSSRGGTIAPRKEKVDPDLQIAKEKPEKKPAVKPRGKYVHRSTARPQGKRRRQGR</sequence>